<keyword evidence="8" id="KW-1185">Reference proteome</keyword>
<comment type="caution">
    <text evidence="7">The sequence shown here is derived from an EMBL/GenBank/DDBJ whole genome shotgun (WGS) entry which is preliminary data.</text>
</comment>
<protein>
    <submittedName>
        <fullName evidence="7">Membrane protein</fullName>
    </submittedName>
</protein>
<dbReference type="InterPro" id="IPR009915">
    <property type="entry name" value="NnrU_dom"/>
</dbReference>
<sequence>MGWVLLVAGLVLWCGAHLFKRIAPELRTRAGDPGKGAITVLILLSVVLMWIGYRRAGIVDLWFPPPWTVHINNLLMLVAVFLIDLGFSRGVLRTKLRHPMLTAIKIWAVAHLLVNGDLASVILFGGMLAWAVVTVILINKQDRAWTPPERGPVRNDIIYGSVALVIFAVIIYIHNWLGVWPLPG</sequence>
<dbReference type="OrthoDB" id="5293641at2"/>
<comment type="subcellular location">
    <subcellularLocation>
        <location evidence="1">Membrane</location>
        <topology evidence="1">Multi-pass membrane protein</topology>
    </subcellularLocation>
</comment>
<organism evidence="7 8">
    <name type="scientific">Litoreibacter roseus</name>
    <dbReference type="NCBI Taxonomy" id="2601869"/>
    <lineage>
        <taxon>Bacteria</taxon>
        <taxon>Pseudomonadati</taxon>
        <taxon>Pseudomonadota</taxon>
        <taxon>Alphaproteobacteria</taxon>
        <taxon>Rhodobacterales</taxon>
        <taxon>Roseobacteraceae</taxon>
        <taxon>Litoreibacter</taxon>
    </lineage>
</organism>
<evidence type="ECO:0000256" key="3">
    <source>
        <dbReference type="ARBA" id="ARBA00022989"/>
    </source>
</evidence>
<accession>A0A6N6JCY1</accession>
<dbReference type="Proteomes" id="UP000436822">
    <property type="component" value="Unassembled WGS sequence"/>
</dbReference>
<keyword evidence="2 5" id="KW-0812">Transmembrane</keyword>
<dbReference type="GO" id="GO:0016020">
    <property type="term" value="C:membrane"/>
    <property type="evidence" value="ECO:0007669"/>
    <property type="project" value="UniProtKB-SubCell"/>
</dbReference>
<name>A0A6N6JCY1_9RHOB</name>
<feature type="transmembrane region" description="Helical" evidence="5">
    <location>
        <begin position="158"/>
        <end position="177"/>
    </location>
</feature>
<gene>
    <name evidence="7" type="ORF">KIN_03530</name>
</gene>
<evidence type="ECO:0000313" key="8">
    <source>
        <dbReference type="Proteomes" id="UP000436822"/>
    </source>
</evidence>
<reference evidence="7 8" key="1">
    <citation type="submission" date="2019-12" db="EMBL/GenBank/DDBJ databases">
        <title>Litoreibacter badius sp. nov., a novel bacteriochlorophyll a-containing bacterium in the genus Litoreibacter.</title>
        <authorList>
            <person name="Kanamuro M."/>
            <person name="Takabe Y."/>
            <person name="Mori K."/>
            <person name="Takaichi S."/>
            <person name="Hanada S."/>
        </authorList>
    </citation>
    <scope>NUCLEOTIDE SEQUENCE [LARGE SCALE GENOMIC DNA]</scope>
    <source>
        <strain evidence="7 8">K6</strain>
    </source>
</reference>
<feature type="transmembrane region" description="Helical" evidence="5">
    <location>
        <begin position="34"/>
        <end position="53"/>
    </location>
</feature>
<keyword evidence="4 5" id="KW-0472">Membrane</keyword>
<dbReference type="Pfam" id="PF07298">
    <property type="entry name" value="NnrU"/>
    <property type="match status" value="1"/>
</dbReference>
<evidence type="ECO:0000256" key="1">
    <source>
        <dbReference type="ARBA" id="ARBA00004141"/>
    </source>
</evidence>
<dbReference type="EMBL" id="BLJE01000001">
    <property type="protein sequence ID" value="GFE63279.1"/>
    <property type="molecule type" value="Genomic_DNA"/>
</dbReference>
<evidence type="ECO:0000313" key="7">
    <source>
        <dbReference type="EMBL" id="GFE63279.1"/>
    </source>
</evidence>
<feature type="transmembrane region" description="Helical" evidence="5">
    <location>
        <begin position="74"/>
        <end position="92"/>
    </location>
</feature>
<evidence type="ECO:0000256" key="5">
    <source>
        <dbReference type="SAM" id="Phobius"/>
    </source>
</evidence>
<keyword evidence="3 5" id="KW-1133">Transmembrane helix</keyword>
<feature type="domain" description="NnrU" evidence="6">
    <location>
        <begin position="5"/>
        <end position="181"/>
    </location>
</feature>
<dbReference type="RefSeq" id="WP_159804228.1">
    <property type="nucleotide sequence ID" value="NZ_BLJE01000001.1"/>
</dbReference>
<proteinExistence type="predicted"/>
<evidence type="ECO:0000256" key="4">
    <source>
        <dbReference type="ARBA" id="ARBA00023136"/>
    </source>
</evidence>
<evidence type="ECO:0000256" key="2">
    <source>
        <dbReference type="ARBA" id="ARBA00022692"/>
    </source>
</evidence>
<evidence type="ECO:0000259" key="6">
    <source>
        <dbReference type="Pfam" id="PF07298"/>
    </source>
</evidence>
<dbReference type="AlphaFoldDB" id="A0A6N6JCY1"/>
<feature type="transmembrane region" description="Helical" evidence="5">
    <location>
        <begin position="118"/>
        <end position="138"/>
    </location>
</feature>